<evidence type="ECO:0000313" key="16">
    <source>
        <dbReference type="Proteomes" id="UP000472275"/>
    </source>
</evidence>
<proteinExistence type="inferred from homology"/>
<keyword evidence="16" id="KW-1185">Reference proteome</keyword>
<dbReference type="GeneTree" id="ENSGT00510000047481"/>
<accession>A0A663E488</accession>
<keyword evidence="11" id="KW-0464">Manganese</keyword>
<keyword evidence="8" id="KW-0378">Hydrolase</keyword>
<dbReference type="Gene3D" id="3.60.21.10">
    <property type="match status" value="1"/>
</dbReference>
<evidence type="ECO:0000256" key="7">
    <source>
        <dbReference type="ARBA" id="ARBA00022723"/>
    </source>
</evidence>
<feature type="compositionally biased region" description="Basic and acidic residues" evidence="13">
    <location>
        <begin position="459"/>
        <end position="479"/>
    </location>
</feature>
<dbReference type="InterPro" id="IPR041816">
    <property type="entry name" value="Dbr1_N"/>
</dbReference>
<dbReference type="GO" id="GO:0000398">
    <property type="term" value="P:mRNA splicing, via spliceosome"/>
    <property type="evidence" value="ECO:0007669"/>
    <property type="project" value="TreeGrafter"/>
</dbReference>
<evidence type="ECO:0000256" key="3">
    <source>
        <dbReference type="ARBA" id="ARBA00001954"/>
    </source>
</evidence>
<dbReference type="SMART" id="SM01124">
    <property type="entry name" value="DBR1"/>
    <property type="match status" value="1"/>
</dbReference>
<feature type="compositionally biased region" description="Acidic residues" evidence="13">
    <location>
        <begin position="369"/>
        <end position="379"/>
    </location>
</feature>
<keyword evidence="7" id="KW-0479">Metal-binding</keyword>
<evidence type="ECO:0000259" key="14">
    <source>
        <dbReference type="SMART" id="SM01124"/>
    </source>
</evidence>
<dbReference type="Proteomes" id="UP000472275">
    <property type="component" value="Chromosome 10"/>
</dbReference>
<keyword evidence="9" id="KW-0862">Zinc</keyword>
<evidence type="ECO:0000256" key="11">
    <source>
        <dbReference type="ARBA" id="ARBA00023211"/>
    </source>
</evidence>
<feature type="compositionally biased region" description="Acidic residues" evidence="13">
    <location>
        <begin position="405"/>
        <end position="416"/>
    </location>
</feature>
<dbReference type="Pfam" id="PF05011">
    <property type="entry name" value="DBR1"/>
    <property type="match status" value="1"/>
</dbReference>
<sequence length="512" mass="58068">MKVAVAGCCHGALDKMYETLELLQQRHNVRPDLLLCCGDFQAVRNEADLRCMAVPAKYRHMQTFYRYYSGEKKAPVLTVFIGGNHEASNHLQELPYGGWVAPNIYYLGYAGVVRFRGVRIGGISGIFKSHDYRKGHFECPPYNQQTIRSAYHVRNIEVFKLKQLKRPMDIFMSHDWPRSIYHYGNKKQLLKMKSFFRQEVESNTLGSPAASELLQHLKPTYWFSAHLHVKFAAFMQHQIIDIEHDPSAGDSLEYDAEWIAVLKATNSLINVTQSSWNMPEKNGLHAKWDYSVTEEAIKEVLEELNHNLKIPCNFTLTAACYDPSKPQKHMEPVHSINPQTTEFCAQFGLTDINDRIQQAKEEGSVRGEYEEEEEEEEMDSTGSAEEPSEYNTDNSGLSSINPDEIMLDEEGGDEDLSTCSVDPSPDHPPDFSASFSDIRIMPDSMAVSSDDAMDSTNEELEKSGVSKQVEEKSLSERPLKRIGGNENGNSGIKKIKRRNQAIYAAEDEDKTE</sequence>
<dbReference type="GO" id="GO:0008419">
    <property type="term" value="F:RNA lariat debranching enzyme activity"/>
    <property type="evidence" value="ECO:0007669"/>
    <property type="project" value="TreeGrafter"/>
</dbReference>
<evidence type="ECO:0000256" key="2">
    <source>
        <dbReference type="ARBA" id="ARBA00001947"/>
    </source>
</evidence>
<comment type="subcellular location">
    <subcellularLocation>
        <location evidence="4">Nucleus</location>
    </subcellularLocation>
</comment>
<evidence type="ECO:0000256" key="6">
    <source>
        <dbReference type="ARBA" id="ARBA00022664"/>
    </source>
</evidence>
<reference evidence="15" key="1">
    <citation type="submission" date="2025-08" db="UniProtKB">
        <authorList>
            <consortium name="Ensembl"/>
        </authorList>
    </citation>
    <scope>IDENTIFICATION</scope>
</reference>
<feature type="region of interest" description="Disordered" evidence="13">
    <location>
        <begin position="360"/>
        <end position="512"/>
    </location>
</feature>
<dbReference type="Pfam" id="PF00149">
    <property type="entry name" value="Metallophos"/>
    <property type="match status" value="1"/>
</dbReference>
<dbReference type="PANTHER" id="PTHR12849:SF0">
    <property type="entry name" value="LARIAT DEBRANCHING ENZYME"/>
    <property type="match status" value="1"/>
</dbReference>
<keyword evidence="6" id="KW-0507">mRNA processing</keyword>
<keyword evidence="12" id="KW-0539">Nucleus</keyword>
<dbReference type="PANTHER" id="PTHR12849">
    <property type="entry name" value="RNA LARIAT DEBRANCHING ENZYME"/>
    <property type="match status" value="1"/>
</dbReference>
<evidence type="ECO:0000256" key="4">
    <source>
        <dbReference type="ARBA" id="ARBA00004123"/>
    </source>
</evidence>
<name>A0A663E488_AQUCH</name>
<comment type="cofactor">
    <cofactor evidence="2">
        <name>Zn(2+)</name>
        <dbReference type="ChEBI" id="CHEBI:29105"/>
    </cofactor>
</comment>
<organism evidence="15 16">
    <name type="scientific">Aquila chrysaetos chrysaetos</name>
    <dbReference type="NCBI Taxonomy" id="223781"/>
    <lineage>
        <taxon>Eukaryota</taxon>
        <taxon>Metazoa</taxon>
        <taxon>Chordata</taxon>
        <taxon>Craniata</taxon>
        <taxon>Vertebrata</taxon>
        <taxon>Euteleostomi</taxon>
        <taxon>Archelosauria</taxon>
        <taxon>Archosauria</taxon>
        <taxon>Dinosauria</taxon>
        <taxon>Saurischia</taxon>
        <taxon>Theropoda</taxon>
        <taxon>Coelurosauria</taxon>
        <taxon>Aves</taxon>
        <taxon>Neognathae</taxon>
        <taxon>Neoaves</taxon>
        <taxon>Telluraves</taxon>
        <taxon>Accipitrimorphae</taxon>
        <taxon>Accipitriformes</taxon>
        <taxon>Accipitridae</taxon>
        <taxon>Accipitrinae</taxon>
        <taxon>Aquila</taxon>
    </lineage>
</organism>
<dbReference type="GO" id="GO:0046872">
    <property type="term" value="F:metal ion binding"/>
    <property type="evidence" value="ECO:0007669"/>
    <property type="project" value="UniProtKB-KW"/>
</dbReference>
<evidence type="ECO:0000256" key="13">
    <source>
        <dbReference type="SAM" id="MobiDB-lite"/>
    </source>
</evidence>
<dbReference type="GO" id="GO:0005634">
    <property type="term" value="C:nucleus"/>
    <property type="evidence" value="ECO:0007669"/>
    <property type="project" value="UniProtKB-SubCell"/>
</dbReference>
<keyword evidence="10" id="KW-0408">Iron</keyword>
<evidence type="ECO:0000256" key="8">
    <source>
        <dbReference type="ARBA" id="ARBA00022801"/>
    </source>
</evidence>
<gene>
    <name evidence="15" type="primary">DBR1</name>
</gene>
<comment type="similarity">
    <text evidence="5">Belongs to the lariat debranching enzyme family.</text>
</comment>
<evidence type="ECO:0000256" key="10">
    <source>
        <dbReference type="ARBA" id="ARBA00023004"/>
    </source>
</evidence>
<dbReference type="InterPro" id="IPR004843">
    <property type="entry name" value="Calcineurin-like_PHP"/>
</dbReference>
<evidence type="ECO:0000256" key="9">
    <source>
        <dbReference type="ARBA" id="ARBA00022833"/>
    </source>
</evidence>
<protein>
    <submittedName>
        <fullName evidence="15">Debranching RNA lariats 1</fullName>
    </submittedName>
</protein>
<comment type="cofactor">
    <cofactor evidence="3">
        <name>Fe(2+)</name>
        <dbReference type="ChEBI" id="CHEBI:29033"/>
    </cofactor>
</comment>
<reference evidence="15" key="2">
    <citation type="submission" date="2025-09" db="UniProtKB">
        <authorList>
            <consortium name="Ensembl"/>
        </authorList>
    </citation>
    <scope>IDENTIFICATION</scope>
</reference>
<evidence type="ECO:0000256" key="5">
    <source>
        <dbReference type="ARBA" id="ARBA00006045"/>
    </source>
</evidence>
<evidence type="ECO:0000313" key="15">
    <source>
        <dbReference type="Ensembl" id="ENSACCP00020006814.1"/>
    </source>
</evidence>
<dbReference type="Ensembl" id="ENSACCT00020007119.1">
    <property type="protein sequence ID" value="ENSACCP00020006814.1"/>
    <property type="gene ID" value="ENSACCG00020004657.1"/>
</dbReference>
<feature type="domain" description="Lariat debranching enzyme C-terminal" evidence="14">
    <location>
        <begin position="214"/>
        <end position="353"/>
    </location>
</feature>
<dbReference type="InterPro" id="IPR029052">
    <property type="entry name" value="Metallo-depent_PP-like"/>
</dbReference>
<dbReference type="CDD" id="cd00844">
    <property type="entry name" value="MPP_Dbr1_N"/>
    <property type="match status" value="1"/>
</dbReference>
<evidence type="ECO:0000256" key="12">
    <source>
        <dbReference type="ARBA" id="ARBA00023242"/>
    </source>
</evidence>
<comment type="cofactor">
    <cofactor evidence="1">
        <name>Mn(2+)</name>
        <dbReference type="ChEBI" id="CHEBI:29035"/>
    </cofactor>
</comment>
<dbReference type="AlphaFoldDB" id="A0A663E488"/>
<dbReference type="SUPFAM" id="SSF56300">
    <property type="entry name" value="Metallo-dependent phosphatases"/>
    <property type="match status" value="1"/>
</dbReference>
<dbReference type="InterPro" id="IPR007708">
    <property type="entry name" value="DBR1_C"/>
</dbReference>
<evidence type="ECO:0000256" key="1">
    <source>
        <dbReference type="ARBA" id="ARBA00001936"/>
    </source>
</evidence>
<feature type="compositionally biased region" description="Polar residues" evidence="13">
    <location>
        <begin position="389"/>
        <end position="401"/>
    </location>
</feature>
<dbReference type="FunFam" id="3.60.21.10:FF:000035">
    <property type="entry name" value="Lariat debranching enzyme"/>
    <property type="match status" value="1"/>
</dbReference>